<accession>A0A9N9K214</accession>
<protein>
    <submittedName>
        <fullName evidence="1">6259_t:CDS:1</fullName>
    </submittedName>
</protein>
<evidence type="ECO:0000313" key="1">
    <source>
        <dbReference type="EMBL" id="CAG8804910.1"/>
    </source>
</evidence>
<evidence type="ECO:0000313" key="2">
    <source>
        <dbReference type="Proteomes" id="UP000789405"/>
    </source>
</evidence>
<gene>
    <name evidence="1" type="ORF">DERYTH_LOCUS24193</name>
</gene>
<comment type="caution">
    <text evidence="1">The sequence shown here is derived from an EMBL/GenBank/DDBJ whole genome shotgun (WGS) entry which is preliminary data.</text>
</comment>
<name>A0A9N9K214_9GLOM</name>
<feature type="non-terminal residue" evidence="1">
    <location>
        <position position="1"/>
    </location>
</feature>
<keyword evidence="2" id="KW-1185">Reference proteome</keyword>
<sequence>KKIFNNNEDIVAYSSSSDKKLKKQKLFNTYTSSLELSQTEYDNPADNDNNNISD</sequence>
<organism evidence="1 2">
    <name type="scientific">Dentiscutata erythropus</name>
    <dbReference type="NCBI Taxonomy" id="1348616"/>
    <lineage>
        <taxon>Eukaryota</taxon>
        <taxon>Fungi</taxon>
        <taxon>Fungi incertae sedis</taxon>
        <taxon>Mucoromycota</taxon>
        <taxon>Glomeromycotina</taxon>
        <taxon>Glomeromycetes</taxon>
        <taxon>Diversisporales</taxon>
        <taxon>Gigasporaceae</taxon>
        <taxon>Dentiscutata</taxon>
    </lineage>
</organism>
<dbReference type="Proteomes" id="UP000789405">
    <property type="component" value="Unassembled WGS sequence"/>
</dbReference>
<dbReference type="AlphaFoldDB" id="A0A9N9K214"/>
<reference evidence="1" key="1">
    <citation type="submission" date="2021-06" db="EMBL/GenBank/DDBJ databases">
        <authorList>
            <person name="Kallberg Y."/>
            <person name="Tangrot J."/>
            <person name="Rosling A."/>
        </authorList>
    </citation>
    <scope>NUCLEOTIDE SEQUENCE</scope>
    <source>
        <strain evidence="1">MA453B</strain>
    </source>
</reference>
<proteinExistence type="predicted"/>
<feature type="non-terminal residue" evidence="1">
    <location>
        <position position="54"/>
    </location>
</feature>
<dbReference type="EMBL" id="CAJVPY010039513">
    <property type="protein sequence ID" value="CAG8804910.1"/>
    <property type="molecule type" value="Genomic_DNA"/>
</dbReference>